<protein>
    <recommendedName>
        <fullName evidence="4">Sel1-like repeat-containing protein</fullName>
    </recommendedName>
</protein>
<evidence type="ECO:0008006" key="4">
    <source>
        <dbReference type="Google" id="ProtNLM"/>
    </source>
</evidence>
<dbReference type="InterPro" id="IPR011990">
    <property type="entry name" value="TPR-like_helical_dom_sf"/>
</dbReference>
<dbReference type="Proteomes" id="UP001470230">
    <property type="component" value="Unassembled WGS sequence"/>
</dbReference>
<accession>A0ABR2KK05</accession>
<dbReference type="SUPFAM" id="SSF81901">
    <property type="entry name" value="HCP-like"/>
    <property type="match status" value="1"/>
</dbReference>
<comment type="similarity">
    <text evidence="1">Belongs to the sel-1 family.</text>
</comment>
<evidence type="ECO:0000313" key="3">
    <source>
        <dbReference type="Proteomes" id="UP001470230"/>
    </source>
</evidence>
<dbReference type="EMBL" id="JAPFFF010000004">
    <property type="protein sequence ID" value="KAK8891450.1"/>
    <property type="molecule type" value="Genomic_DNA"/>
</dbReference>
<dbReference type="InterPro" id="IPR050767">
    <property type="entry name" value="Sel1_AlgK"/>
</dbReference>
<dbReference type="SMART" id="SM00671">
    <property type="entry name" value="SEL1"/>
    <property type="match status" value="3"/>
</dbReference>
<dbReference type="PANTHER" id="PTHR11102:SF160">
    <property type="entry name" value="ERAD-ASSOCIATED E3 UBIQUITIN-PROTEIN LIGASE COMPONENT HRD3"/>
    <property type="match status" value="1"/>
</dbReference>
<comment type="caution">
    <text evidence="2">The sequence shown here is derived from an EMBL/GenBank/DDBJ whole genome shotgun (WGS) entry which is preliminary data.</text>
</comment>
<dbReference type="Pfam" id="PF08238">
    <property type="entry name" value="Sel1"/>
    <property type="match status" value="4"/>
</dbReference>
<dbReference type="Gene3D" id="1.25.40.10">
    <property type="entry name" value="Tetratricopeptide repeat domain"/>
    <property type="match status" value="1"/>
</dbReference>
<dbReference type="InterPro" id="IPR006597">
    <property type="entry name" value="Sel1-like"/>
</dbReference>
<sequence>MIYIQLGNVKKGIHYLKLAAEQRIVAAQFNLGVLYLTGTHVSLDINKAIDYLTKAANANDSESRYLLGIIYYSGYLIPTDIKKGIYFILLSSKYGNRSANFAEGVLHHEGRYVKQDIEKAILFYKEASSFNNYLAKNNLGIIYKLGFCDKILANSANEIVFFEEAIRHSNDNVAMYNMANILIYDTKNDINKPIQLLIKSMNHFKHSFVLLRMFLVKIFGFNLEAIKEETMKMNVSSDLQSKICQNIVKMKLNDIFVLNELYESFRKKVFLYGIGNEAIEYSVFSNSDKKNDLKNSKLRDISSEFYIGFGFDM</sequence>
<organism evidence="2 3">
    <name type="scientific">Tritrichomonas musculus</name>
    <dbReference type="NCBI Taxonomy" id="1915356"/>
    <lineage>
        <taxon>Eukaryota</taxon>
        <taxon>Metamonada</taxon>
        <taxon>Parabasalia</taxon>
        <taxon>Tritrichomonadida</taxon>
        <taxon>Tritrichomonadidae</taxon>
        <taxon>Tritrichomonas</taxon>
    </lineage>
</organism>
<evidence type="ECO:0000313" key="2">
    <source>
        <dbReference type="EMBL" id="KAK8891450.1"/>
    </source>
</evidence>
<name>A0ABR2KK05_9EUKA</name>
<gene>
    <name evidence="2" type="ORF">M9Y10_028659</name>
</gene>
<reference evidence="2 3" key="1">
    <citation type="submission" date="2024-04" db="EMBL/GenBank/DDBJ databases">
        <title>Tritrichomonas musculus Genome.</title>
        <authorList>
            <person name="Alves-Ferreira E."/>
            <person name="Grigg M."/>
            <person name="Lorenzi H."/>
            <person name="Galac M."/>
        </authorList>
    </citation>
    <scope>NUCLEOTIDE SEQUENCE [LARGE SCALE GENOMIC DNA]</scope>
    <source>
        <strain evidence="2 3">EAF2021</strain>
    </source>
</reference>
<proteinExistence type="inferred from homology"/>
<keyword evidence="3" id="KW-1185">Reference proteome</keyword>
<evidence type="ECO:0000256" key="1">
    <source>
        <dbReference type="ARBA" id="ARBA00038101"/>
    </source>
</evidence>
<dbReference type="PANTHER" id="PTHR11102">
    <property type="entry name" value="SEL-1-LIKE PROTEIN"/>
    <property type="match status" value="1"/>
</dbReference>